<evidence type="ECO:0000313" key="2">
    <source>
        <dbReference type="EMBL" id="MFC0547789.1"/>
    </source>
</evidence>
<protein>
    <submittedName>
        <fullName evidence="2">Uncharacterized protein</fullName>
    </submittedName>
</protein>
<gene>
    <name evidence="2" type="ORF">ACFFH7_40215</name>
</gene>
<accession>A0ABV6N5I4</accession>
<name>A0ABV6N5I4_9PSEU</name>
<feature type="compositionally biased region" description="Basic and acidic residues" evidence="1">
    <location>
        <begin position="19"/>
        <end position="29"/>
    </location>
</feature>
<reference evidence="2 3" key="1">
    <citation type="submission" date="2024-09" db="EMBL/GenBank/DDBJ databases">
        <authorList>
            <person name="Sun Q."/>
            <person name="Mori K."/>
        </authorList>
    </citation>
    <scope>NUCLEOTIDE SEQUENCE [LARGE SCALE GENOMIC DNA]</scope>
    <source>
        <strain evidence="2 3">TBRC 1432</strain>
    </source>
</reference>
<dbReference type="InterPro" id="IPR036388">
    <property type="entry name" value="WH-like_DNA-bd_sf"/>
</dbReference>
<dbReference type="Proteomes" id="UP001589810">
    <property type="component" value="Unassembled WGS sequence"/>
</dbReference>
<feature type="region of interest" description="Disordered" evidence="1">
    <location>
        <begin position="1"/>
        <end position="29"/>
    </location>
</feature>
<keyword evidence="3" id="KW-1185">Reference proteome</keyword>
<evidence type="ECO:0000313" key="3">
    <source>
        <dbReference type="Proteomes" id="UP001589810"/>
    </source>
</evidence>
<feature type="compositionally biased region" description="Basic and acidic residues" evidence="1">
    <location>
        <begin position="1"/>
        <end position="10"/>
    </location>
</feature>
<dbReference type="RefSeq" id="WP_379794564.1">
    <property type="nucleotide sequence ID" value="NZ_CP097263.1"/>
</dbReference>
<evidence type="ECO:0000256" key="1">
    <source>
        <dbReference type="SAM" id="MobiDB-lite"/>
    </source>
</evidence>
<comment type="caution">
    <text evidence="2">The sequence shown here is derived from an EMBL/GenBank/DDBJ whole genome shotgun (WGS) entry which is preliminary data.</text>
</comment>
<dbReference type="EMBL" id="JBHLUD010000015">
    <property type="protein sequence ID" value="MFC0547789.1"/>
    <property type="molecule type" value="Genomic_DNA"/>
</dbReference>
<proteinExistence type="predicted"/>
<sequence>MTSALDRMEQLEPIARPPDPSDRRVRIPS</sequence>
<dbReference type="Gene3D" id="1.10.10.10">
    <property type="entry name" value="Winged helix-like DNA-binding domain superfamily/Winged helix DNA-binding domain"/>
    <property type="match status" value="1"/>
</dbReference>
<organism evidence="2 3">
    <name type="scientific">Kutzneria chonburiensis</name>
    <dbReference type="NCBI Taxonomy" id="1483604"/>
    <lineage>
        <taxon>Bacteria</taxon>
        <taxon>Bacillati</taxon>
        <taxon>Actinomycetota</taxon>
        <taxon>Actinomycetes</taxon>
        <taxon>Pseudonocardiales</taxon>
        <taxon>Pseudonocardiaceae</taxon>
        <taxon>Kutzneria</taxon>
    </lineage>
</organism>